<keyword evidence="2" id="KW-1185">Reference proteome</keyword>
<proteinExistence type="predicted"/>
<evidence type="ECO:0000313" key="2">
    <source>
        <dbReference type="Proteomes" id="UP000324222"/>
    </source>
</evidence>
<organism evidence="1 2">
    <name type="scientific">Portunus trituberculatus</name>
    <name type="common">Swimming crab</name>
    <name type="synonym">Neptunus trituberculatus</name>
    <dbReference type="NCBI Taxonomy" id="210409"/>
    <lineage>
        <taxon>Eukaryota</taxon>
        <taxon>Metazoa</taxon>
        <taxon>Ecdysozoa</taxon>
        <taxon>Arthropoda</taxon>
        <taxon>Crustacea</taxon>
        <taxon>Multicrustacea</taxon>
        <taxon>Malacostraca</taxon>
        <taxon>Eumalacostraca</taxon>
        <taxon>Eucarida</taxon>
        <taxon>Decapoda</taxon>
        <taxon>Pleocyemata</taxon>
        <taxon>Brachyura</taxon>
        <taxon>Eubrachyura</taxon>
        <taxon>Portunoidea</taxon>
        <taxon>Portunidae</taxon>
        <taxon>Portuninae</taxon>
        <taxon>Portunus</taxon>
    </lineage>
</organism>
<dbReference type="EMBL" id="VSRR010008657">
    <property type="protein sequence ID" value="MPC49079.1"/>
    <property type="molecule type" value="Genomic_DNA"/>
</dbReference>
<gene>
    <name evidence="1" type="ORF">E2C01_042870</name>
</gene>
<name>A0A5B7FUS3_PORTR</name>
<dbReference type="AlphaFoldDB" id="A0A5B7FUS3"/>
<protein>
    <submittedName>
        <fullName evidence="1">Uncharacterized protein</fullName>
    </submittedName>
</protein>
<sequence>MVVVVVVVVVVVERARRKKRLNPSLFPSHEHQSVTDRVFRRLLVVDNVAYNNVNTEILDMTWKPSATPGRGTACGGEL</sequence>
<accession>A0A5B7FUS3</accession>
<dbReference type="Proteomes" id="UP000324222">
    <property type="component" value="Unassembled WGS sequence"/>
</dbReference>
<comment type="caution">
    <text evidence="1">The sequence shown here is derived from an EMBL/GenBank/DDBJ whole genome shotgun (WGS) entry which is preliminary data.</text>
</comment>
<evidence type="ECO:0000313" key="1">
    <source>
        <dbReference type="EMBL" id="MPC49079.1"/>
    </source>
</evidence>
<reference evidence="1" key="1">
    <citation type="submission" date="2019-05" db="EMBL/GenBank/DDBJ databases">
        <title>Another draft genome of Portunus trituberculatus and its Hox gene families provides insights of decapod evolution.</title>
        <authorList>
            <person name="Jeong J.-H."/>
            <person name="Song I."/>
            <person name="Kim S."/>
            <person name="Choi T."/>
            <person name="Kim D."/>
            <person name="Ryu S."/>
            <person name="Kim W."/>
        </authorList>
    </citation>
    <scope>NUCLEOTIDE SEQUENCE [LARGE SCALE GENOMIC DNA]</scope>
    <source>
        <tissue evidence="1">Muscle</tissue>
    </source>
</reference>